<organism evidence="1 2">
    <name type="scientific">Aquirufa salirivi</name>
    <dbReference type="NCBI Taxonomy" id="3104729"/>
    <lineage>
        <taxon>Bacteria</taxon>
        <taxon>Pseudomonadati</taxon>
        <taxon>Bacteroidota</taxon>
        <taxon>Cytophagia</taxon>
        <taxon>Cytophagales</taxon>
        <taxon>Flectobacillaceae</taxon>
        <taxon>Aquirufa</taxon>
    </lineage>
</organism>
<sequence>MSIPSSLLTFLSDLKENNTREWFGENKDRFLEQKSAFDQFTIQLISLFGDFENMDGVELKHCSYRIYRDVRFAKDKAPYKTWFSASFSEGGRKSGLMDYYVHIEPGGKSFLGGGMYSPTPEQLALFRQEIDYNAKHLKEIIYAPTFLKVFGEAEGDALKTMPKGYGVDHPEIELLKKKQLFFWRKYSDSEVLNPKFVETLIQDAQVLKPYLDFLNAIFFDKEPFSIK</sequence>
<dbReference type="PANTHER" id="PTHR36452:SF1">
    <property type="entry name" value="DUF2461 DOMAIN-CONTAINING PROTEIN"/>
    <property type="match status" value="1"/>
</dbReference>
<evidence type="ECO:0000313" key="2">
    <source>
        <dbReference type="Proteomes" id="UP001623558"/>
    </source>
</evidence>
<keyword evidence="2" id="KW-1185">Reference proteome</keyword>
<dbReference type="PIRSF" id="PIRSF028451">
    <property type="entry name" value="UCP028451"/>
    <property type="match status" value="1"/>
</dbReference>
<dbReference type="RefSeq" id="WP_406750375.1">
    <property type="nucleotide sequence ID" value="NZ_JBEWZH010000003.1"/>
</dbReference>
<dbReference type="NCBIfam" id="TIGR02453">
    <property type="entry name" value="TIGR02453 family protein"/>
    <property type="match status" value="1"/>
</dbReference>
<evidence type="ECO:0000313" key="1">
    <source>
        <dbReference type="EMBL" id="MFL0161824.1"/>
    </source>
</evidence>
<dbReference type="InterPro" id="IPR012808">
    <property type="entry name" value="CHP02453"/>
</dbReference>
<dbReference type="InterPro" id="IPR015996">
    <property type="entry name" value="UCP028451"/>
</dbReference>
<dbReference type="PANTHER" id="PTHR36452">
    <property type="entry name" value="CHROMOSOME 12, WHOLE GENOME SHOTGUN SEQUENCE"/>
    <property type="match status" value="1"/>
</dbReference>
<dbReference type="Proteomes" id="UP001623558">
    <property type="component" value="Unassembled WGS sequence"/>
</dbReference>
<name>A0ABW8RSY9_9BACT</name>
<dbReference type="EMBL" id="JBEWZH010000003">
    <property type="protein sequence ID" value="MFL0161824.1"/>
    <property type="molecule type" value="Genomic_DNA"/>
</dbReference>
<comment type="caution">
    <text evidence="1">The sequence shown here is derived from an EMBL/GenBank/DDBJ whole genome shotgun (WGS) entry which is preliminary data.</text>
</comment>
<reference evidence="1 2" key="1">
    <citation type="submission" date="2024-07" db="EMBL/GenBank/DDBJ databases">
        <authorList>
            <person name="Pitt A."/>
            <person name="Hahn M.W."/>
        </authorList>
    </citation>
    <scope>NUCLEOTIDE SEQUENCE [LARGE SCALE GENOMIC DNA]</scope>
    <source>
        <strain evidence="1 2">1-SAACH-A3</strain>
    </source>
</reference>
<gene>
    <name evidence="1" type="ORF">U0R11_05425</name>
</gene>
<accession>A0ABW8RSY9</accession>
<dbReference type="Pfam" id="PF09365">
    <property type="entry name" value="DUF2461"/>
    <property type="match status" value="1"/>
</dbReference>
<proteinExistence type="predicted"/>
<protein>
    <submittedName>
        <fullName evidence="1">DUF2461 domain-containing protein</fullName>
    </submittedName>
</protein>